<dbReference type="InterPro" id="IPR013173">
    <property type="entry name" value="DNA_primase_DnaG_DnaB-bd_dom"/>
</dbReference>
<keyword evidence="2 12" id="KW-0639">Primosome</keyword>
<dbReference type="InterPro" id="IPR037068">
    <property type="entry name" value="DNA_primase_core_N_sf"/>
</dbReference>
<comment type="catalytic activity">
    <reaction evidence="12">
        <text>ssDNA + n NTP = ssDNA/pppN(pN)n-1 hybrid + (n-1) diphosphate.</text>
        <dbReference type="EC" id="2.7.7.101"/>
    </reaction>
</comment>
<accession>A0ABV6FLN6</accession>
<dbReference type="Pfam" id="PF08278">
    <property type="entry name" value="DnaG_DnaB_bind"/>
    <property type="match status" value="1"/>
</dbReference>
<evidence type="ECO:0000256" key="7">
    <source>
        <dbReference type="ARBA" id="ARBA00022771"/>
    </source>
</evidence>
<keyword evidence="6 12" id="KW-0479">Metal-binding</keyword>
<comment type="caution">
    <text evidence="15">The sequence shown here is derived from an EMBL/GenBank/DDBJ whole genome shotgun (WGS) entry which is preliminary data.</text>
</comment>
<feature type="domain" description="Toprim" evidence="14">
    <location>
        <begin position="260"/>
        <end position="342"/>
    </location>
</feature>
<dbReference type="PANTHER" id="PTHR30313:SF2">
    <property type="entry name" value="DNA PRIMASE"/>
    <property type="match status" value="1"/>
</dbReference>
<gene>
    <name evidence="12 15" type="primary">dnaG</name>
    <name evidence="15" type="ORF">ACFFJK_21335</name>
</gene>
<dbReference type="SUPFAM" id="SSF56731">
    <property type="entry name" value="DNA primase core"/>
    <property type="match status" value="1"/>
</dbReference>
<dbReference type="HAMAP" id="MF_00974">
    <property type="entry name" value="DNA_primase_DnaG"/>
    <property type="match status" value="1"/>
</dbReference>
<dbReference type="InterPro" id="IPR013264">
    <property type="entry name" value="DNAG_N"/>
</dbReference>
<evidence type="ECO:0000256" key="4">
    <source>
        <dbReference type="ARBA" id="ARBA00022695"/>
    </source>
</evidence>
<dbReference type="EMBL" id="JBHLWP010000022">
    <property type="protein sequence ID" value="MFC0254441.1"/>
    <property type="molecule type" value="Genomic_DNA"/>
</dbReference>
<dbReference type="InterPro" id="IPR019475">
    <property type="entry name" value="DNA_primase_DnaB-bd"/>
</dbReference>
<dbReference type="Pfam" id="PF08275">
    <property type="entry name" value="DNAG_N"/>
    <property type="match status" value="1"/>
</dbReference>
<comment type="subunit">
    <text evidence="12">Monomer. Interacts with DnaB.</text>
</comment>
<evidence type="ECO:0000256" key="2">
    <source>
        <dbReference type="ARBA" id="ARBA00022515"/>
    </source>
</evidence>
<protein>
    <recommendedName>
        <fullName evidence="12 13">DNA primase</fullName>
        <ecNumber evidence="12">2.7.7.101</ecNumber>
    </recommendedName>
</protein>
<dbReference type="InterPro" id="IPR034151">
    <property type="entry name" value="TOPRIM_DnaG_bac"/>
</dbReference>
<comment type="domain">
    <text evidence="12">Contains an N-terminal zinc-binding domain, a central core domain that contains the primase activity, and a C-terminal DnaB-binding domain.</text>
</comment>
<dbReference type="CDD" id="cd03364">
    <property type="entry name" value="TOPRIM_DnaG_primases"/>
    <property type="match status" value="1"/>
</dbReference>
<dbReference type="PROSITE" id="PS50880">
    <property type="entry name" value="TOPRIM"/>
    <property type="match status" value="1"/>
</dbReference>
<evidence type="ECO:0000256" key="9">
    <source>
        <dbReference type="ARBA" id="ARBA00022842"/>
    </source>
</evidence>
<dbReference type="NCBIfam" id="TIGR01391">
    <property type="entry name" value="dnaG"/>
    <property type="match status" value="1"/>
</dbReference>
<dbReference type="InterPro" id="IPR036977">
    <property type="entry name" value="DNA_primase_Znf_CHC2"/>
</dbReference>
<evidence type="ECO:0000313" key="16">
    <source>
        <dbReference type="Proteomes" id="UP001589773"/>
    </source>
</evidence>
<dbReference type="EC" id="2.7.7.101" evidence="12"/>
<keyword evidence="16" id="KW-1185">Reference proteome</keyword>
<keyword evidence="7 12" id="KW-0863">Zinc-finger</keyword>
<dbReference type="SMART" id="SM00400">
    <property type="entry name" value="ZnF_CHCC"/>
    <property type="match status" value="1"/>
</dbReference>
<dbReference type="Gene3D" id="3.90.580.10">
    <property type="entry name" value="Zinc finger, CHC2-type domain"/>
    <property type="match status" value="1"/>
</dbReference>
<dbReference type="PANTHER" id="PTHR30313">
    <property type="entry name" value="DNA PRIMASE"/>
    <property type="match status" value="1"/>
</dbReference>
<dbReference type="Gene3D" id="1.20.50.20">
    <property type="entry name" value="DnaG, RNA polymerase domain, helical bundle"/>
    <property type="match status" value="1"/>
</dbReference>
<evidence type="ECO:0000259" key="14">
    <source>
        <dbReference type="PROSITE" id="PS50880"/>
    </source>
</evidence>
<evidence type="ECO:0000256" key="3">
    <source>
        <dbReference type="ARBA" id="ARBA00022679"/>
    </source>
</evidence>
<evidence type="ECO:0000256" key="13">
    <source>
        <dbReference type="PIRNR" id="PIRNR002811"/>
    </source>
</evidence>
<keyword evidence="9" id="KW-0460">Magnesium</keyword>
<dbReference type="Pfam" id="PF13155">
    <property type="entry name" value="Toprim_2"/>
    <property type="match status" value="1"/>
</dbReference>
<dbReference type="Gene3D" id="1.10.860.10">
    <property type="entry name" value="DNAb Helicase, Chain A"/>
    <property type="match status" value="1"/>
</dbReference>
<dbReference type="PIRSF" id="PIRSF002811">
    <property type="entry name" value="DnaG"/>
    <property type="match status" value="1"/>
</dbReference>
<evidence type="ECO:0000256" key="1">
    <source>
        <dbReference type="ARBA" id="ARBA00022478"/>
    </source>
</evidence>
<feature type="zinc finger region" description="CHC2-type" evidence="12">
    <location>
        <begin position="37"/>
        <end position="61"/>
    </location>
</feature>
<dbReference type="InterPro" id="IPR006171">
    <property type="entry name" value="TOPRIM_dom"/>
</dbReference>
<dbReference type="Pfam" id="PF01807">
    <property type="entry name" value="Zn_ribbon_DnaG"/>
    <property type="match status" value="1"/>
</dbReference>
<keyword evidence="3 12" id="KW-0808">Transferase</keyword>
<comment type="function">
    <text evidence="12 13">RNA polymerase that catalyzes the synthesis of short RNA molecules used as primers for DNA polymerase during DNA replication.</text>
</comment>
<evidence type="ECO:0000256" key="5">
    <source>
        <dbReference type="ARBA" id="ARBA00022705"/>
    </source>
</evidence>
<sequence length="598" mass="66123">MIPQSFITDLLNRVDIVDIVGRYVQLKKGGANYMGLCPFHNEKSPSFTVSPTKQFYHCFGCGAHGTSIGFLIEYSGMGFVDAVKDLAQGVGMVVPDNDDKIPPQQRAAQQAQSLAMTDALNQAYAYYRAQLREAPNAIAYLKSRGLTGEIAARFGMGYAPGGWDNLRSVFPDYDALALVESGLVIDKVDEDGNNKKRYDRFRERVMFPIRNTKGQVIGFGGRVLDGGEPKYLNSPETPLFQKGLELYGLFEARQSIRDAGYVLVTEGYMDVVALAQLGFPQAVATLGTACTSTHVQKLLRQTDTVIFSFDGDKAGRRAARRALEACLPQVSDNKTIKFLFLPQEHDPDSFVRERGAEAFEQEIHDAMPLSQFLLREVTTEHDLTTPEGRAHAQFEAKPMLQAMAPSALRLQIVRGLASLTESTPAEIESLFELSKPVSVARRAPPRQGRPKPVGLELQMLRILVSHPHLALQLDEEAQKSFDHFGQEAADALRHLVGMAQSLGEFGTFAALSQQLKEVTAEYDSLIAEIAAEPESDVEADRVWLVSAVRQIKKEALKQELNQLFSSGLPPDQVSTRYREIVAQQDILDREEAAAMTPR</sequence>
<name>A0ABV6FLN6_9BURK</name>
<keyword evidence="1 12" id="KW-0240">DNA-directed RNA polymerase</keyword>
<keyword evidence="8 12" id="KW-0862">Zinc</keyword>
<dbReference type="InterPro" id="IPR002694">
    <property type="entry name" value="Znf_CHC2"/>
</dbReference>
<dbReference type="SUPFAM" id="SSF57783">
    <property type="entry name" value="Zinc beta-ribbon"/>
    <property type="match status" value="1"/>
</dbReference>
<dbReference type="Pfam" id="PF10410">
    <property type="entry name" value="DnaB_bind"/>
    <property type="match status" value="1"/>
</dbReference>
<dbReference type="Proteomes" id="UP001589773">
    <property type="component" value="Unassembled WGS sequence"/>
</dbReference>
<dbReference type="InterPro" id="IPR050219">
    <property type="entry name" value="DnaG_primase"/>
</dbReference>
<comment type="cofactor">
    <cofactor evidence="12 13">
        <name>Zn(2+)</name>
        <dbReference type="ChEBI" id="CHEBI:29105"/>
    </cofactor>
    <text evidence="12 13">Binds 1 zinc ion per monomer.</text>
</comment>
<keyword evidence="10 12" id="KW-0238">DNA-binding</keyword>
<reference evidence="15 16" key="1">
    <citation type="submission" date="2024-09" db="EMBL/GenBank/DDBJ databases">
        <authorList>
            <person name="Sun Q."/>
            <person name="Mori K."/>
        </authorList>
    </citation>
    <scope>NUCLEOTIDE SEQUENCE [LARGE SCALE GENOMIC DNA]</scope>
    <source>
        <strain evidence="15 16">CCM 7792</strain>
    </source>
</reference>
<dbReference type="InterPro" id="IPR030846">
    <property type="entry name" value="DnaG_bac"/>
</dbReference>
<evidence type="ECO:0000256" key="11">
    <source>
        <dbReference type="ARBA" id="ARBA00023163"/>
    </source>
</evidence>
<comment type="similarity">
    <text evidence="12 13">Belongs to the DnaG primase family.</text>
</comment>
<evidence type="ECO:0000256" key="12">
    <source>
        <dbReference type="HAMAP-Rule" id="MF_00974"/>
    </source>
</evidence>
<evidence type="ECO:0000256" key="8">
    <source>
        <dbReference type="ARBA" id="ARBA00022833"/>
    </source>
</evidence>
<dbReference type="Gene3D" id="3.90.980.10">
    <property type="entry name" value="DNA primase, catalytic core, N-terminal domain"/>
    <property type="match status" value="1"/>
</dbReference>
<evidence type="ECO:0000256" key="10">
    <source>
        <dbReference type="ARBA" id="ARBA00023125"/>
    </source>
</evidence>
<keyword evidence="11 12" id="KW-0804">Transcription</keyword>
<evidence type="ECO:0000256" key="6">
    <source>
        <dbReference type="ARBA" id="ARBA00022723"/>
    </source>
</evidence>
<dbReference type="InterPro" id="IPR006295">
    <property type="entry name" value="DNA_primase_DnaG"/>
</dbReference>
<dbReference type="Gene3D" id="3.40.1360.10">
    <property type="match status" value="1"/>
</dbReference>
<dbReference type="SMART" id="SM00493">
    <property type="entry name" value="TOPRIM"/>
    <property type="match status" value="1"/>
</dbReference>
<organism evidence="15 16">
    <name type="scientific">Massilia consociata</name>
    <dbReference type="NCBI Taxonomy" id="760117"/>
    <lineage>
        <taxon>Bacteria</taxon>
        <taxon>Pseudomonadati</taxon>
        <taxon>Pseudomonadota</taxon>
        <taxon>Betaproteobacteria</taxon>
        <taxon>Burkholderiales</taxon>
        <taxon>Oxalobacteraceae</taxon>
        <taxon>Telluria group</taxon>
        <taxon>Massilia</taxon>
    </lineage>
</organism>
<dbReference type="InterPro" id="IPR016136">
    <property type="entry name" value="DNA_helicase_N/primase_C"/>
</dbReference>
<proteinExistence type="inferred from homology"/>
<keyword evidence="4 12" id="KW-0548">Nucleotidyltransferase</keyword>
<evidence type="ECO:0000313" key="15">
    <source>
        <dbReference type="EMBL" id="MFC0254441.1"/>
    </source>
</evidence>
<keyword evidence="5 12" id="KW-0235">DNA replication</keyword>
<dbReference type="RefSeq" id="WP_379681692.1">
    <property type="nucleotide sequence ID" value="NZ_JBHLWP010000022.1"/>
</dbReference>